<evidence type="ECO:0000313" key="2">
    <source>
        <dbReference type="EMBL" id="JAD83529.1"/>
    </source>
</evidence>
<name>A0A0A9D4J7_ARUDO</name>
<accession>A0A0A9D4J7</accession>
<reference evidence="2" key="1">
    <citation type="submission" date="2014-09" db="EMBL/GenBank/DDBJ databases">
        <authorList>
            <person name="Magalhaes I.L.F."/>
            <person name="Oliveira U."/>
            <person name="Santos F.R."/>
            <person name="Vidigal T.H.D.A."/>
            <person name="Brescovit A.D."/>
            <person name="Santos A.J."/>
        </authorList>
    </citation>
    <scope>NUCLEOTIDE SEQUENCE</scope>
    <source>
        <tissue evidence="2">Shoot tissue taken approximately 20 cm above the soil surface</tissue>
    </source>
</reference>
<reference evidence="2" key="2">
    <citation type="journal article" date="2015" name="Data Brief">
        <title>Shoot transcriptome of the giant reed, Arundo donax.</title>
        <authorList>
            <person name="Barrero R.A."/>
            <person name="Guerrero F.D."/>
            <person name="Moolhuijzen P."/>
            <person name="Goolsby J.A."/>
            <person name="Tidwell J."/>
            <person name="Bellgard S.E."/>
            <person name="Bellgard M.I."/>
        </authorList>
    </citation>
    <scope>NUCLEOTIDE SEQUENCE</scope>
    <source>
        <tissue evidence="2">Shoot tissue taken approximately 20 cm above the soil surface</tissue>
    </source>
</reference>
<organism evidence="2">
    <name type="scientific">Arundo donax</name>
    <name type="common">Giant reed</name>
    <name type="synonym">Donax arundinaceus</name>
    <dbReference type="NCBI Taxonomy" id="35708"/>
    <lineage>
        <taxon>Eukaryota</taxon>
        <taxon>Viridiplantae</taxon>
        <taxon>Streptophyta</taxon>
        <taxon>Embryophyta</taxon>
        <taxon>Tracheophyta</taxon>
        <taxon>Spermatophyta</taxon>
        <taxon>Magnoliopsida</taxon>
        <taxon>Liliopsida</taxon>
        <taxon>Poales</taxon>
        <taxon>Poaceae</taxon>
        <taxon>PACMAD clade</taxon>
        <taxon>Arundinoideae</taxon>
        <taxon>Arundineae</taxon>
        <taxon>Arundo</taxon>
    </lineage>
</organism>
<evidence type="ECO:0000256" key="1">
    <source>
        <dbReference type="SAM" id="MobiDB-lite"/>
    </source>
</evidence>
<dbReference type="EMBL" id="GBRH01214366">
    <property type="protein sequence ID" value="JAD83529.1"/>
    <property type="molecule type" value="Transcribed_RNA"/>
</dbReference>
<feature type="compositionally biased region" description="Basic and acidic residues" evidence="1">
    <location>
        <begin position="87"/>
        <end position="99"/>
    </location>
</feature>
<proteinExistence type="predicted"/>
<sequence>MEGSLMHSIMTLERRRKAMLHGIDFAGSLGNNAQISACCRYKYPAATRPIITPYTTAGIRTHIPVTNNARIYMRPSGTRKQKQNLQQERRQGKYEKNDC</sequence>
<dbReference type="AlphaFoldDB" id="A0A0A9D4J7"/>
<feature type="region of interest" description="Disordered" evidence="1">
    <location>
        <begin position="74"/>
        <end position="99"/>
    </location>
</feature>
<protein>
    <submittedName>
        <fullName evidence="2">Uncharacterized protein</fullName>
    </submittedName>
</protein>